<dbReference type="Pfam" id="PF13539">
    <property type="entry name" value="Peptidase_M15_4"/>
    <property type="match status" value="1"/>
</dbReference>
<keyword evidence="3" id="KW-1185">Reference proteome</keyword>
<evidence type="ECO:0000313" key="2">
    <source>
        <dbReference type="EMBL" id="QFP94664.1"/>
    </source>
</evidence>
<feature type="domain" description="Peptidase M15C" evidence="1">
    <location>
        <begin position="78"/>
        <end position="145"/>
    </location>
</feature>
<dbReference type="RefSeq" id="YP_009949608.1">
    <property type="nucleotide sequence ID" value="NC_051582.1"/>
</dbReference>
<reference evidence="2 3" key="1">
    <citation type="submission" date="2019-08" db="EMBL/GenBank/DDBJ databases">
        <authorList>
            <person name="Lippold A."/>
            <person name="Marlatt M."/>
            <person name="Cooper K."/>
            <person name="Frohnapfel E."/>
            <person name="Glenski M."/>
            <person name="Johnson H."/>
            <person name="Johnson K."/>
            <person name="Tjaden E."/>
            <person name="Troeh S."/>
            <person name="Hayes S."/>
            <person name="Ettinger A.-S.H."/>
            <person name="Ettinger W.F."/>
            <person name="Haydock J."/>
            <person name="Anders K.R."/>
            <person name="Garlena R.A."/>
            <person name="Russell D.A."/>
            <person name="Pope W.H."/>
            <person name="Jacobs-Sera D."/>
            <person name="Hatfull G.F."/>
        </authorList>
    </citation>
    <scope>NUCLEOTIDE SEQUENCE [LARGE SCALE GENOMIC DNA]</scope>
</reference>
<protein>
    <submittedName>
        <fullName evidence="2">Lysin A</fullName>
    </submittedName>
</protein>
<proteinExistence type="predicted"/>
<sequence>MLVALGMRLENGWPECDLSDTERLTIPGTPLSLPIRKGQPHAILQAFFRDVNEFIEPANNARGYTDEGSWTENNSVYTSNHKGATAVDWNWSDHPVEVKDGGWNGSVLINGSQVPEMRRLLAFYEGMVYWGNDWTSFIDSMHFQMGYDTCCGGDAAKRVDSFIQRKIRADGFSTYRRGGVPRGGGTAQAPAAPANPIPPTSGLTGEVLWRIAGRPDRVTVARYAALLPRLIECLHACECNTIDRRAMWFAQVFHESGGLFYTEEIASGDAYDTRTDLGNTPQVDGDGRLYKGRSFIQVTGKNNYAAMSGWAFEHGYVPTRDFFVVHPDRLDDDEYAFLGVTWYWTTQRPMNTYGDARNIEMGSRAVNGTNPKTGRANGIEDRIAIYNRALAENANLLDPANVAPLDPWEELMTLKVPSLSIYADPDEPDVPIPVMIAAQDAHGPHEPYVEKQAKLYGDADSIFRIVRTAAGGGRVKTPAAIKQANDVLDEIKANHPEFIVAALREAQKK</sequence>
<accession>A0A5P8D6K8</accession>
<dbReference type="InterPro" id="IPR039561">
    <property type="entry name" value="Peptidase_M15C"/>
</dbReference>
<dbReference type="GeneID" id="60321014"/>
<dbReference type="InterPro" id="IPR009045">
    <property type="entry name" value="Zn_M74/Hedgehog-like"/>
</dbReference>
<evidence type="ECO:0000313" key="3">
    <source>
        <dbReference type="Proteomes" id="UP000325405"/>
    </source>
</evidence>
<dbReference type="SUPFAM" id="SSF55166">
    <property type="entry name" value="Hedgehog/DD-peptidase"/>
    <property type="match status" value="1"/>
</dbReference>
<dbReference type="EMBL" id="MN284893">
    <property type="protein sequence ID" value="QFP94664.1"/>
    <property type="molecule type" value="Genomic_DNA"/>
</dbReference>
<dbReference type="GO" id="GO:0008233">
    <property type="term" value="F:peptidase activity"/>
    <property type="evidence" value="ECO:0007669"/>
    <property type="project" value="InterPro"/>
</dbReference>
<name>A0A5P8D6K8_9CAUD</name>
<dbReference type="SUPFAM" id="SSF53955">
    <property type="entry name" value="Lysozyme-like"/>
    <property type="match status" value="1"/>
</dbReference>
<dbReference type="KEGG" id="vg:60321014"/>
<dbReference type="InterPro" id="IPR023346">
    <property type="entry name" value="Lysozyme-like_dom_sf"/>
</dbReference>
<dbReference type="Proteomes" id="UP000325405">
    <property type="component" value="Segment"/>
</dbReference>
<organism evidence="2 3">
    <name type="scientific">Mycobacterium phage LilMcDreamy</name>
    <dbReference type="NCBI Taxonomy" id="2652422"/>
    <lineage>
        <taxon>Viruses</taxon>
        <taxon>Duplodnaviria</taxon>
        <taxon>Heunggongvirae</taxon>
        <taxon>Uroviricota</taxon>
        <taxon>Caudoviricetes</taxon>
        <taxon>Bclasvirinae</taxon>
        <taxon>Lilmcdreamyvirus</taxon>
        <taxon>Lilmcdreamyvirus lilmcdreamy</taxon>
    </lineage>
</organism>
<dbReference type="Gene3D" id="1.10.530.10">
    <property type="match status" value="1"/>
</dbReference>
<gene>
    <name evidence="2" type="primary">44</name>
    <name evidence="2" type="ORF">SEA_LILMCDREAMY_44</name>
</gene>
<dbReference type="Gene3D" id="3.30.1380.10">
    <property type="match status" value="1"/>
</dbReference>
<evidence type="ECO:0000259" key="1">
    <source>
        <dbReference type="Pfam" id="PF13539"/>
    </source>
</evidence>